<dbReference type="PANTHER" id="PTHR30290:SF64">
    <property type="entry name" value="ABC TRANSPORTER PERIPLASMIC BINDING PROTEIN"/>
    <property type="match status" value="1"/>
</dbReference>
<dbReference type="GO" id="GO:0030288">
    <property type="term" value="C:outer membrane-bounded periplasmic space"/>
    <property type="evidence" value="ECO:0007669"/>
    <property type="project" value="TreeGrafter"/>
</dbReference>
<organism evidence="6 7">
    <name type="scientific">Paracoccus contaminans</name>
    <dbReference type="NCBI Taxonomy" id="1945662"/>
    <lineage>
        <taxon>Bacteria</taxon>
        <taxon>Pseudomonadati</taxon>
        <taxon>Pseudomonadota</taxon>
        <taxon>Alphaproteobacteria</taxon>
        <taxon>Rhodobacterales</taxon>
        <taxon>Paracoccaceae</taxon>
        <taxon>Paracoccus</taxon>
    </lineage>
</organism>
<evidence type="ECO:0000259" key="5">
    <source>
        <dbReference type="Pfam" id="PF00496"/>
    </source>
</evidence>
<name>A0A1W6D0V3_9RHOB</name>
<dbReference type="InterPro" id="IPR000914">
    <property type="entry name" value="SBP_5_dom"/>
</dbReference>
<evidence type="ECO:0000313" key="6">
    <source>
        <dbReference type="EMBL" id="ARJ70728.1"/>
    </source>
</evidence>
<dbReference type="InterPro" id="IPR039424">
    <property type="entry name" value="SBP_5"/>
</dbReference>
<dbReference type="CDD" id="cd08497">
    <property type="entry name" value="MbnE-like"/>
    <property type="match status" value="1"/>
</dbReference>
<evidence type="ECO:0000256" key="1">
    <source>
        <dbReference type="ARBA" id="ARBA00004418"/>
    </source>
</evidence>
<keyword evidence="7" id="KW-1185">Reference proteome</keyword>
<dbReference type="AlphaFoldDB" id="A0A1W6D0V3"/>
<comment type="similarity">
    <text evidence="2">Belongs to the bacterial solute-binding protein 5 family.</text>
</comment>
<protein>
    <submittedName>
        <fullName evidence="6">ABC transporter substrate-binding protein</fullName>
    </submittedName>
</protein>
<proteinExistence type="inferred from homology"/>
<dbReference type="GO" id="GO:0015833">
    <property type="term" value="P:peptide transport"/>
    <property type="evidence" value="ECO:0007669"/>
    <property type="project" value="TreeGrafter"/>
</dbReference>
<dbReference type="GO" id="GO:0043190">
    <property type="term" value="C:ATP-binding cassette (ABC) transporter complex"/>
    <property type="evidence" value="ECO:0007669"/>
    <property type="project" value="InterPro"/>
</dbReference>
<dbReference type="GO" id="GO:1904680">
    <property type="term" value="F:peptide transmembrane transporter activity"/>
    <property type="evidence" value="ECO:0007669"/>
    <property type="project" value="TreeGrafter"/>
</dbReference>
<dbReference type="OrthoDB" id="9803988at2"/>
<sequence>MRILEISGKSAIGAMARTAILALAAVAAMPLASAAAPSHALAMYGEPALPVGFSALPYVNADAPKGGTIRLGEPGGFDSLKPWVLKGNPAWSVGVHVAEPLMLRSLDEPFTLYCLLCATVETDPDRSWVEFTLRPEARFSDGTPVTVEDVIWSFETLGTKGHPRYAAAWGKVRSIERVGDRGLRITFSERDRELPLLMAMRPVLKKAQWAGKDFAASSLERPIGSGAYVIEAVDPGRSITFRRNPDYWGRNLPLTRGMFNLDSIRYDYFADTNAMFQAFKAGETDIWRELNAVRWATEYGFPAVTAGAVVKSEIAHRRPSGIMGLVMNTRSPLFADWRVRQAMILAFNDRFIDAALAGGSDPRISSYFSNSALAMQPGPATGREAALLAPFAAGLLPGTMEGYVLPPGSDRALDRKALREAAGLLAEAGWTVGPDGVLRDGNGRPFAPEIVLNQSGSAMRSGAEVQQIVNIYVEALRPLGIMPRVLLLDSAQFVQRTNRFAFDMSWYERGLSLSPGNEQALYWGSASAAQPGSRNWAGIRSPAVDAMIAQAVNAPSVDDHVAAVRALDRLLTAGRYAIPVSYPRVSRIAHAARLHFPDHQTLYGDWPGFLPDLWWSRSP</sequence>
<dbReference type="PIRSF" id="PIRSF002741">
    <property type="entry name" value="MppA"/>
    <property type="match status" value="1"/>
</dbReference>
<dbReference type="Gene3D" id="3.40.190.10">
    <property type="entry name" value="Periplasmic binding protein-like II"/>
    <property type="match status" value="1"/>
</dbReference>
<dbReference type="Proteomes" id="UP000193017">
    <property type="component" value="Chromosome"/>
</dbReference>
<dbReference type="InterPro" id="IPR030678">
    <property type="entry name" value="Peptide/Ni-bd"/>
</dbReference>
<evidence type="ECO:0000256" key="2">
    <source>
        <dbReference type="ARBA" id="ARBA00005695"/>
    </source>
</evidence>
<dbReference type="KEGG" id="pcon:B0A89_04840"/>
<keyword evidence="3 4" id="KW-0732">Signal</keyword>
<dbReference type="PANTHER" id="PTHR30290">
    <property type="entry name" value="PERIPLASMIC BINDING COMPONENT OF ABC TRANSPORTER"/>
    <property type="match status" value="1"/>
</dbReference>
<dbReference type="STRING" id="1945662.B0A89_04840"/>
<evidence type="ECO:0000256" key="4">
    <source>
        <dbReference type="SAM" id="SignalP"/>
    </source>
</evidence>
<gene>
    <name evidence="6" type="ORF">B0A89_04840</name>
</gene>
<dbReference type="SUPFAM" id="SSF53850">
    <property type="entry name" value="Periplasmic binding protein-like II"/>
    <property type="match status" value="1"/>
</dbReference>
<feature type="chain" id="PRO_5012145151" evidence="4">
    <location>
        <begin position="35"/>
        <end position="619"/>
    </location>
</feature>
<evidence type="ECO:0000313" key="7">
    <source>
        <dbReference type="Proteomes" id="UP000193017"/>
    </source>
</evidence>
<dbReference type="RefSeq" id="WP_085378758.1">
    <property type="nucleotide sequence ID" value="NZ_CP020612.1"/>
</dbReference>
<accession>A0A1W6D0V3</accession>
<feature type="domain" description="Solute-binding protein family 5" evidence="5">
    <location>
        <begin position="117"/>
        <end position="526"/>
    </location>
</feature>
<dbReference type="GO" id="GO:0042884">
    <property type="term" value="P:microcin transport"/>
    <property type="evidence" value="ECO:0007669"/>
    <property type="project" value="TreeGrafter"/>
</dbReference>
<evidence type="ECO:0000256" key="3">
    <source>
        <dbReference type="ARBA" id="ARBA00022729"/>
    </source>
</evidence>
<dbReference type="Pfam" id="PF00496">
    <property type="entry name" value="SBP_bac_5"/>
    <property type="match status" value="1"/>
</dbReference>
<comment type="subcellular location">
    <subcellularLocation>
        <location evidence="1">Periplasm</location>
    </subcellularLocation>
</comment>
<reference evidence="6 7" key="1">
    <citation type="submission" date="2017-03" db="EMBL/GenBank/DDBJ databases">
        <title>Genome sequence of Paracoccus contaminans isolated from a water microcosm.</title>
        <authorList>
            <person name="Aurass P."/>
            <person name="Karste S."/>
            <person name="Trost E."/>
            <person name="Glaeser S.P."/>
            <person name="Kaempfer P."/>
            <person name="Flieger A."/>
        </authorList>
    </citation>
    <scope>NUCLEOTIDE SEQUENCE [LARGE SCALE GENOMIC DNA]</scope>
    <source>
        <strain evidence="7">RKI 16-01929T\LMG 29738T\CCM 8701T\CIP 111112T</strain>
    </source>
</reference>
<dbReference type="EMBL" id="CP020612">
    <property type="protein sequence ID" value="ARJ70728.1"/>
    <property type="molecule type" value="Genomic_DNA"/>
</dbReference>
<dbReference type="Gene3D" id="3.10.105.10">
    <property type="entry name" value="Dipeptide-binding Protein, Domain 3"/>
    <property type="match status" value="1"/>
</dbReference>
<feature type="signal peptide" evidence="4">
    <location>
        <begin position="1"/>
        <end position="34"/>
    </location>
</feature>